<dbReference type="Gene3D" id="3.20.20.370">
    <property type="entry name" value="Glycoside hydrolase/deacetylase"/>
    <property type="match status" value="1"/>
</dbReference>
<evidence type="ECO:0000313" key="5">
    <source>
        <dbReference type="Proteomes" id="UP001596044"/>
    </source>
</evidence>
<dbReference type="EMBL" id="JBHSMJ010000040">
    <property type="protein sequence ID" value="MFC5451813.1"/>
    <property type="molecule type" value="Genomic_DNA"/>
</dbReference>
<dbReference type="PANTHER" id="PTHR10587">
    <property type="entry name" value="GLYCOSYL TRANSFERASE-RELATED"/>
    <property type="match status" value="1"/>
</dbReference>
<sequence length="203" mass="22684">MIIHQLTISQKAVAFTFDDGPNPLYTPQVLDIFKDARGKATFYMIGEQIEKYPDIAKSVHTEGHEIGNHTYSHPYLTKLSEEERMDELLRTQKLIKAITGAESRTFRPPYLDCNEQVERAAASFGYPVIGAVNGEARDWEQPGVQHIIDVTLKTLQPGSILLFHDGYGDRSQTIAAVSMLVQKLSAEGYELVSVSELLQMSTP</sequence>
<dbReference type="InterPro" id="IPR050248">
    <property type="entry name" value="Polysacc_deacetylase_ArnD"/>
</dbReference>
<protein>
    <submittedName>
        <fullName evidence="4">Polysaccharide deacetylase family protein</fullName>
        <ecNumber evidence="4">3.-.-.-</ecNumber>
    </submittedName>
</protein>
<feature type="domain" description="NodB homology" evidence="3">
    <location>
        <begin position="11"/>
        <end position="192"/>
    </location>
</feature>
<comment type="caution">
    <text evidence="4">The sequence shown here is derived from an EMBL/GenBank/DDBJ whole genome shotgun (WGS) entry which is preliminary data.</text>
</comment>
<dbReference type="CDD" id="cd10917">
    <property type="entry name" value="CE4_NodB_like_6s_7s"/>
    <property type="match status" value="1"/>
</dbReference>
<dbReference type="PROSITE" id="PS51677">
    <property type="entry name" value="NODB"/>
    <property type="match status" value="1"/>
</dbReference>
<dbReference type="PANTHER" id="PTHR10587:SF133">
    <property type="entry name" value="CHITIN DEACETYLASE 1-RELATED"/>
    <property type="match status" value="1"/>
</dbReference>
<reference evidence="5" key="1">
    <citation type="journal article" date="2019" name="Int. J. Syst. Evol. Microbiol.">
        <title>The Global Catalogue of Microorganisms (GCM) 10K type strain sequencing project: providing services to taxonomists for standard genome sequencing and annotation.</title>
        <authorList>
            <consortium name="The Broad Institute Genomics Platform"/>
            <consortium name="The Broad Institute Genome Sequencing Center for Infectious Disease"/>
            <person name="Wu L."/>
            <person name="Ma J."/>
        </authorList>
    </citation>
    <scope>NUCLEOTIDE SEQUENCE [LARGE SCALE GENOMIC DNA]</scope>
    <source>
        <strain evidence="5">KACC 11904</strain>
    </source>
</reference>
<evidence type="ECO:0000256" key="1">
    <source>
        <dbReference type="ARBA" id="ARBA00022723"/>
    </source>
</evidence>
<dbReference type="InterPro" id="IPR002509">
    <property type="entry name" value="NODB_dom"/>
</dbReference>
<accession>A0ABW0KEF9</accession>
<dbReference type="Proteomes" id="UP001596044">
    <property type="component" value="Unassembled WGS sequence"/>
</dbReference>
<evidence type="ECO:0000256" key="2">
    <source>
        <dbReference type="ARBA" id="ARBA00022801"/>
    </source>
</evidence>
<keyword evidence="2 4" id="KW-0378">Hydrolase</keyword>
<keyword evidence="5" id="KW-1185">Reference proteome</keyword>
<gene>
    <name evidence="4" type="ORF">ACFPOG_26790</name>
</gene>
<proteinExistence type="predicted"/>
<evidence type="ECO:0000259" key="3">
    <source>
        <dbReference type="PROSITE" id="PS51677"/>
    </source>
</evidence>
<dbReference type="EC" id="3.-.-.-" evidence="4"/>
<dbReference type="InterPro" id="IPR011330">
    <property type="entry name" value="Glyco_hydro/deAcase_b/a-brl"/>
</dbReference>
<dbReference type="GO" id="GO:0016787">
    <property type="term" value="F:hydrolase activity"/>
    <property type="evidence" value="ECO:0007669"/>
    <property type="project" value="UniProtKB-KW"/>
</dbReference>
<dbReference type="SUPFAM" id="SSF88713">
    <property type="entry name" value="Glycoside hydrolase/deacetylase"/>
    <property type="match status" value="1"/>
</dbReference>
<dbReference type="Pfam" id="PF01522">
    <property type="entry name" value="Polysacc_deac_1"/>
    <property type="match status" value="1"/>
</dbReference>
<evidence type="ECO:0000313" key="4">
    <source>
        <dbReference type="EMBL" id="MFC5451813.1"/>
    </source>
</evidence>
<name>A0ABW0KEF9_9BACL</name>
<organism evidence="4 5">
    <name type="scientific">Paenibacillus aestuarii</name>
    <dbReference type="NCBI Taxonomy" id="516965"/>
    <lineage>
        <taxon>Bacteria</taxon>
        <taxon>Bacillati</taxon>
        <taxon>Bacillota</taxon>
        <taxon>Bacilli</taxon>
        <taxon>Bacillales</taxon>
        <taxon>Paenibacillaceae</taxon>
        <taxon>Paenibacillus</taxon>
    </lineage>
</organism>
<dbReference type="RefSeq" id="WP_270879980.1">
    <property type="nucleotide sequence ID" value="NZ_JAQFVF010000027.1"/>
</dbReference>
<keyword evidence="1" id="KW-0479">Metal-binding</keyword>